<evidence type="ECO:0000313" key="2">
    <source>
        <dbReference type="EnsemblPlants" id="OMERI12G05710.1"/>
    </source>
</evidence>
<dbReference type="EnsemblPlants" id="OMERI12G05710.1">
    <property type="protein sequence ID" value="OMERI12G05710.1"/>
    <property type="gene ID" value="OMERI12G05710"/>
</dbReference>
<dbReference type="Proteomes" id="UP000008021">
    <property type="component" value="Chromosome 12"/>
</dbReference>
<proteinExistence type="predicted"/>
<dbReference type="AlphaFoldDB" id="A0A0E0FB54"/>
<protein>
    <submittedName>
        <fullName evidence="2">Uncharacterized protein</fullName>
    </submittedName>
</protein>
<dbReference type="HOGENOM" id="CLU_2658662_0_0_1"/>
<accession>A0A0E0FB54</accession>
<feature type="region of interest" description="Disordered" evidence="1">
    <location>
        <begin position="1"/>
        <end position="22"/>
    </location>
</feature>
<feature type="region of interest" description="Disordered" evidence="1">
    <location>
        <begin position="47"/>
        <end position="76"/>
    </location>
</feature>
<name>A0A0E0FB54_9ORYZ</name>
<organism evidence="2">
    <name type="scientific">Oryza meridionalis</name>
    <dbReference type="NCBI Taxonomy" id="40149"/>
    <lineage>
        <taxon>Eukaryota</taxon>
        <taxon>Viridiplantae</taxon>
        <taxon>Streptophyta</taxon>
        <taxon>Embryophyta</taxon>
        <taxon>Tracheophyta</taxon>
        <taxon>Spermatophyta</taxon>
        <taxon>Magnoliopsida</taxon>
        <taxon>Liliopsida</taxon>
        <taxon>Poales</taxon>
        <taxon>Poaceae</taxon>
        <taxon>BOP clade</taxon>
        <taxon>Oryzoideae</taxon>
        <taxon>Oryzeae</taxon>
        <taxon>Oryzinae</taxon>
        <taxon>Oryza</taxon>
    </lineage>
</organism>
<dbReference type="Gramene" id="OMERI12G05710.1">
    <property type="protein sequence ID" value="OMERI12G05710.1"/>
    <property type="gene ID" value="OMERI12G05710"/>
</dbReference>
<reference evidence="2" key="1">
    <citation type="submission" date="2015-04" db="UniProtKB">
        <authorList>
            <consortium name="EnsemblPlants"/>
        </authorList>
    </citation>
    <scope>IDENTIFICATION</scope>
</reference>
<sequence>MVKDEDEDEMERRECTKEEKEPKLRELKHLSATADCDDATKRRVEAAEATTRNTVSHPGCPTLEMKRMKRSEPHLD</sequence>
<evidence type="ECO:0000256" key="1">
    <source>
        <dbReference type="SAM" id="MobiDB-lite"/>
    </source>
</evidence>
<keyword evidence="3" id="KW-1185">Reference proteome</keyword>
<feature type="compositionally biased region" description="Basic and acidic residues" evidence="1">
    <location>
        <begin position="64"/>
        <end position="76"/>
    </location>
</feature>
<feature type="compositionally biased region" description="Basic and acidic residues" evidence="1">
    <location>
        <begin position="10"/>
        <end position="22"/>
    </location>
</feature>
<reference evidence="2" key="2">
    <citation type="submission" date="2018-05" db="EMBL/GenBank/DDBJ databases">
        <title>OmerRS3 (Oryza meridionalis Reference Sequence Version 3).</title>
        <authorList>
            <person name="Zhang J."/>
            <person name="Kudrna D."/>
            <person name="Lee S."/>
            <person name="Talag J."/>
            <person name="Welchert J."/>
            <person name="Wing R.A."/>
        </authorList>
    </citation>
    <scope>NUCLEOTIDE SEQUENCE [LARGE SCALE GENOMIC DNA]</scope>
    <source>
        <strain evidence="2">cv. OR44</strain>
    </source>
</reference>
<evidence type="ECO:0000313" key="3">
    <source>
        <dbReference type="Proteomes" id="UP000008021"/>
    </source>
</evidence>